<dbReference type="EMBL" id="JAQQAF010000009">
    <property type="protein sequence ID" value="KAJ8460546.1"/>
    <property type="molecule type" value="Genomic_DNA"/>
</dbReference>
<evidence type="ECO:0000313" key="1">
    <source>
        <dbReference type="EMBL" id="KAJ8460546.1"/>
    </source>
</evidence>
<dbReference type="Proteomes" id="UP001222027">
    <property type="component" value="Unassembled WGS sequence"/>
</dbReference>
<comment type="caution">
    <text evidence="1">The sequence shown here is derived from an EMBL/GenBank/DDBJ whole genome shotgun (WGS) entry which is preliminary data.</text>
</comment>
<dbReference type="AlphaFoldDB" id="A0AAV8PPW7"/>
<sequence>MDHTSGMMDGARNRTVFVDSVDKWLRSIHTGNLTFPTRKKKQKNPSHRCCWDLKIDPPRPVTMEMGGTLISGHEPSRCLTGDSPWTKLCAALIPCSLYLDSGVGVLSLKGLQFLRIPRIKLLG</sequence>
<keyword evidence="2" id="KW-1185">Reference proteome</keyword>
<proteinExistence type="predicted"/>
<protein>
    <submittedName>
        <fullName evidence="1">Uncharacterized protein</fullName>
    </submittedName>
</protein>
<organism evidence="1 2">
    <name type="scientific">Ensete ventricosum</name>
    <name type="common">Abyssinian banana</name>
    <name type="synonym">Musa ensete</name>
    <dbReference type="NCBI Taxonomy" id="4639"/>
    <lineage>
        <taxon>Eukaryota</taxon>
        <taxon>Viridiplantae</taxon>
        <taxon>Streptophyta</taxon>
        <taxon>Embryophyta</taxon>
        <taxon>Tracheophyta</taxon>
        <taxon>Spermatophyta</taxon>
        <taxon>Magnoliopsida</taxon>
        <taxon>Liliopsida</taxon>
        <taxon>Zingiberales</taxon>
        <taxon>Musaceae</taxon>
        <taxon>Ensete</taxon>
    </lineage>
</organism>
<gene>
    <name evidence="1" type="ORF">OPV22_033472</name>
</gene>
<reference evidence="1 2" key="1">
    <citation type="submission" date="2022-12" db="EMBL/GenBank/DDBJ databases">
        <title>Chromosome-scale assembly of the Ensete ventricosum genome.</title>
        <authorList>
            <person name="Dussert Y."/>
            <person name="Stocks J."/>
            <person name="Wendawek A."/>
            <person name="Woldeyes F."/>
            <person name="Nichols R.A."/>
            <person name="Borrell J.S."/>
        </authorList>
    </citation>
    <scope>NUCLEOTIDE SEQUENCE [LARGE SCALE GENOMIC DNA]</scope>
    <source>
        <strain evidence="2">cv. Maze</strain>
        <tissue evidence="1">Seeds</tissue>
    </source>
</reference>
<accession>A0AAV8PPW7</accession>
<name>A0AAV8PPW7_ENSVE</name>
<evidence type="ECO:0000313" key="2">
    <source>
        <dbReference type="Proteomes" id="UP001222027"/>
    </source>
</evidence>